<evidence type="ECO:0000313" key="1">
    <source>
        <dbReference type="EMBL" id="KAK7485123.1"/>
    </source>
</evidence>
<proteinExistence type="predicted"/>
<protein>
    <submittedName>
        <fullName evidence="1">Uncharacterized protein</fullName>
    </submittedName>
</protein>
<dbReference type="AlphaFoldDB" id="A0ABD0KD89"/>
<comment type="caution">
    <text evidence="1">The sequence shown here is derived from an EMBL/GenBank/DDBJ whole genome shotgun (WGS) entry which is preliminary data.</text>
</comment>
<accession>A0ABD0KD89</accession>
<sequence length="73" mass="8120">QAEKKINAPLTQTRRKKKAFTAVTPGAGTSVWIVQRCKLLSSLCEVDRDISWVVDRRGGEADRTISWSTVVCT</sequence>
<feature type="non-terminal residue" evidence="1">
    <location>
        <position position="1"/>
    </location>
</feature>
<organism evidence="1 2">
    <name type="scientific">Batillaria attramentaria</name>
    <dbReference type="NCBI Taxonomy" id="370345"/>
    <lineage>
        <taxon>Eukaryota</taxon>
        <taxon>Metazoa</taxon>
        <taxon>Spiralia</taxon>
        <taxon>Lophotrochozoa</taxon>
        <taxon>Mollusca</taxon>
        <taxon>Gastropoda</taxon>
        <taxon>Caenogastropoda</taxon>
        <taxon>Sorbeoconcha</taxon>
        <taxon>Cerithioidea</taxon>
        <taxon>Batillariidae</taxon>
        <taxon>Batillaria</taxon>
    </lineage>
</organism>
<gene>
    <name evidence="1" type="ORF">BaRGS_00023663</name>
</gene>
<name>A0ABD0KD89_9CAEN</name>
<evidence type="ECO:0000313" key="2">
    <source>
        <dbReference type="Proteomes" id="UP001519460"/>
    </source>
</evidence>
<dbReference type="EMBL" id="JACVVK020000199">
    <property type="protein sequence ID" value="KAK7485123.1"/>
    <property type="molecule type" value="Genomic_DNA"/>
</dbReference>
<reference evidence="1 2" key="1">
    <citation type="journal article" date="2023" name="Sci. Data">
        <title>Genome assembly of the Korean intertidal mud-creeper Batillaria attramentaria.</title>
        <authorList>
            <person name="Patra A.K."/>
            <person name="Ho P.T."/>
            <person name="Jun S."/>
            <person name="Lee S.J."/>
            <person name="Kim Y."/>
            <person name="Won Y.J."/>
        </authorList>
    </citation>
    <scope>NUCLEOTIDE SEQUENCE [LARGE SCALE GENOMIC DNA]</scope>
    <source>
        <strain evidence="1">Wonlab-2016</strain>
    </source>
</reference>
<dbReference type="Proteomes" id="UP001519460">
    <property type="component" value="Unassembled WGS sequence"/>
</dbReference>
<keyword evidence="2" id="KW-1185">Reference proteome</keyword>